<dbReference type="EMBL" id="JANQDH010000072">
    <property type="protein sequence ID" value="MDH6060883.1"/>
    <property type="molecule type" value="Genomic_DNA"/>
</dbReference>
<dbReference type="Proteomes" id="UP001159387">
    <property type="component" value="Unassembled WGS sequence"/>
</dbReference>
<name>A0AA43KCG8_9CYAN</name>
<accession>A0AA43KCG8</accession>
<proteinExistence type="predicted"/>
<reference evidence="1 2" key="1">
    <citation type="journal article" date="2023" name="J. Phycol.">
        <title>Chrysosporum ovalisporum is synonymous with the true-branching cyanobacterium Umezakia natans (Nostocales/Aphanizomenonaceae).</title>
        <authorList>
            <person name="McGregor G.B."/>
            <person name="Sendall B.C."/>
            <person name="Niiyama Y."/>
            <person name="Tuji A."/>
            <person name="Willis A."/>
        </authorList>
    </citation>
    <scope>NUCLEOTIDE SEQUENCE [LARGE SCALE GENOMIC DNA]</scope>
    <source>
        <strain evidence="1 2">ANA360D</strain>
    </source>
</reference>
<keyword evidence="2" id="KW-1185">Reference proteome</keyword>
<evidence type="ECO:0000313" key="1">
    <source>
        <dbReference type="EMBL" id="MDH6060883.1"/>
    </source>
</evidence>
<gene>
    <name evidence="1" type="ORF">NWP17_10600</name>
</gene>
<sequence length="48" mass="5805">MPIYFRRKLTNLVKYNQLRNISTQLNISRLQQKFFIPVVKEVLHISCI</sequence>
<comment type="caution">
    <text evidence="1">The sequence shown here is derived from an EMBL/GenBank/DDBJ whole genome shotgun (WGS) entry which is preliminary data.</text>
</comment>
<organism evidence="1 2">
    <name type="scientific">Chrysosporum bergii ANA360D</name>
    <dbReference type="NCBI Taxonomy" id="617107"/>
    <lineage>
        <taxon>Bacteria</taxon>
        <taxon>Bacillati</taxon>
        <taxon>Cyanobacteriota</taxon>
        <taxon>Cyanophyceae</taxon>
        <taxon>Nostocales</taxon>
        <taxon>Nodulariaceae</taxon>
        <taxon>Chrysosporum</taxon>
    </lineage>
</organism>
<dbReference type="RefSeq" id="WP_280654874.1">
    <property type="nucleotide sequence ID" value="NZ_JANQDH010000072.1"/>
</dbReference>
<protein>
    <submittedName>
        <fullName evidence="1">Uncharacterized protein</fullName>
    </submittedName>
</protein>
<dbReference type="AlphaFoldDB" id="A0AA43KCG8"/>
<evidence type="ECO:0000313" key="2">
    <source>
        <dbReference type="Proteomes" id="UP001159387"/>
    </source>
</evidence>